<dbReference type="EMBL" id="RWJF01000001">
    <property type="protein sequence ID" value="RST31818.1"/>
    <property type="molecule type" value="Genomic_DNA"/>
</dbReference>
<dbReference type="Pfam" id="PF07786">
    <property type="entry name" value="HGSNAT_cat"/>
    <property type="match status" value="1"/>
</dbReference>
<gene>
    <name evidence="3" type="ORF">HMF7854_13965</name>
</gene>
<feature type="transmembrane region" description="Helical" evidence="1">
    <location>
        <begin position="368"/>
        <end position="395"/>
    </location>
</feature>
<dbReference type="InterPro" id="IPR012429">
    <property type="entry name" value="HGSNAT_cat"/>
</dbReference>
<evidence type="ECO:0000256" key="1">
    <source>
        <dbReference type="SAM" id="Phobius"/>
    </source>
</evidence>
<name>A0A3R9WQC9_9SPHN</name>
<feature type="transmembrane region" description="Helical" evidence="1">
    <location>
        <begin position="288"/>
        <end position="306"/>
    </location>
</feature>
<feature type="transmembrane region" description="Helical" evidence="1">
    <location>
        <begin position="240"/>
        <end position="257"/>
    </location>
</feature>
<reference evidence="3 4" key="1">
    <citation type="submission" date="2018-12" db="EMBL/GenBank/DDBJ databases">
        <title>Sphingomonas sp. HMF7854 Genome sequencing and assembly.</title>
        <authorList>
            <person name="Cha I."/>
            <person name="Kang H."/>
            <person name="Kim H."/>
            <person name="Kang J."/>
            <person name="Joh K."/>
        </authorList>
    </citation>
    <scope>NUCLEOTIDE SEQUENCE [LARGE SCALE GENOMIC DNA]</scope>
    <source>
        <strain evidence="3 4">HMF7854</strain>
    </source>
</reference>
<keyword evidence="1" id="KW-0812">Transmembrane</keyword>
<organism evidence="3 4">
    <name type="scientific">Sphingomonas ginkgonis</name>
    <dbReference type="NCBI Taxonomy" id="2315330"/>
    <lineage>
        <taxon>Bacteria</taxon>
        <taxon>Pseudomonadati</taxon>
        <taxon>Pseudomonadota</taxon>
        <taxon>Alphaproteobacteria</taxon>
        <taxon>Sphingomonadales</taxon>
        <taxon>Sphingomonadaceae</taxon>
        <taxon>Sphingomonas</taxon>
    </lineage>
</organism>
<proteinExistence type="predicted"/>
<evidence type="ECO:0000313" key="3">
    <source>
        <dbReference type="EMBL" id="RST31818.1"/>
    </source>
</evidence>
<comment type="caution">
    <text evidence="3">The sequence shown here is derived from an EMBL/GenBank/DDBJ whole genome shotgun (WGS) entry which is preliminary data.</text>
</comment>
<sequence length="409" mass="44233">MSTRAAAVDSAVDDPLVEPRSVGLTRAGVRRLDAIDLLRGLMIALMVLDHVRDFFGGPALHNPTDPATSWPLLFATRWVTHLCAPTFVLLAGTSIYLQSLHKEPGALGRFLLARGAWLILLELTLVGFGFNFGEPFVFLQVIWAIGFGMMAMSLLSRLRPELVLGVGIALVALGPLAVAATARWQGGAGVLRTLLLSPGALPGVPSLVMYPALPWLGIMAVGFGMGPLFATPEPARARALLRLALALLAGVLLLRWANGYGDPSPWVRDGNPLRTTLSYLNLSKYPPSPDYVMATLGVSLLLFLLLERLRGPLARVLLDFGRTPLFTYIAHIYIAHGAMLLLASSMGVPQAAIDLVARQTSGAQEPIAWGYGLGGVYLAWLIVLLLLVPLSHWFAGVKRTRRERWLSFI</sequence>
<feature type="transmembrane region" description="Helical" evidence="1">
    <location>
        <begin position="204"/>
        <end position="228"/>
    </location>
</feature>
<dbReference type="OrthoDB" id="508112at2"/>
<feature type="transmembrane region" description="Helical" evidence="1">
    <location>
        <begin position="162"/>
        <end position="184"/>
    </location>
</feature>
<dbReference type="PANTHER" id="PTHR40407">
    <property type="entry name" value="MEMBRANE PROTEIN-LIKE PROTEIN"/>
    <property type="match status" value="1"/>
</dbReference>
<dbReference type="AlphaFoldDB" id="A0A3R9WQC9"/>
<accession>A0A3R9WQC9</accession>
<dbReference type="RefSeq" id="WP_126719758.1">
    <property type="nucleotide sequence ID" value="NZ_RWJF01000001.1"/>
</dbReference>
<feature type="transmembrane region" description="Helical" evidence="1">
    <location>
        <begin position="111"/>
        <end position="130"/>
    </location>
</feature>
<protein>
    <submittedName>
        <fullName evidence="3">DUF1624 domain-containing protein</fullName>
    </submittedName>
</protein>
<evidence type="ECO:0000313" key="4">
    <source>
        <dbReference type="Proteomes" id="UP000274661"/>
    </source>
</evidence>
<dbReference type="Proteomes" id="UP000274661">
    <property type="component" value="Unassembled WGS sequence"/>
</dbReference>
<dbReference type="PANTHER" id="PTHR40407:SF1">
    <property type="entry name" value="HEPARAN-ALPHA-GLUCOSAMINIDE N-ACETYLTRANSFERASE CATALYTIC DOMAIN-CONTAINING PROTEIN"/>
    <property type="match status" value="1"/>
</dbReference>
<feature type="transmembrane region" description="Helical" evidence="1">
    <location>
        <begin position="326"/>
        <end position="348"/>
    </location>
</feature>
<keyword evidence="1" id="KW-0472">Membrane</keyword>
<feature type="transmembrane region" description="Helical" evidence="1">
    <location>
        <begin position="136"/>
        <end position="155"/>
    </location>
</feature>
<feature type="transmembrane region" description="Helical" evidence="1">
    <location>
        <begin position="78"/>
        <end position="99"/>
    </location>
</feature>
<keyword evidence="4" id="KW-1185">Reference proteome</keyword>
<evidence type="ECO:0000259" key="2">
    <source>
        <dbReference type="Pfam" id="PF07786"/>
    </source>
</evidence>
<feature type="domain" description="Heparan-alpha-glucosaminide N-acetyltransferase catalytic" evidence="2">
    <location>
        <begin position="31"/>
        <end position="232"/>
    </location>
</feature>
<keyword evidence="1" id="KW-1133">Transmembrane helix</keyword>